<evidence type="ECO:0000313" key="8">
    <source>
        <dbReference type="EMBL" id="KAF3947976.1"/>
    </source>
</evidence>
<feature type="region of interest" description="Disordered" evidence="7">
    <location>
        <begin position="171"/>
        <end position="191"/>
    </location>
</feature>
<evidence type="ECO:0000256" key="1">
    <source>
        <dbReference type="ARBA" id="ARBA00004141"/>
    </source>
</evidence>
<evidence type="ECO:0000256" key="2">
    <source>
        <dbReference type="ARBA" id="ARBA00006314"/>
    </source>
</evidence>
<evidence type="ECO:0000256" key="3">
    <source>
        <dbReference type="ARBA" id="ARBA00022692"/>
    </source>
</evidence>
<evidence type="ECO:0000256" key="6">
    <source>
        <dbReference type="SAM" id="Coils"/>
    </source>
</evidence>
<dbReference type="PANTHER" id="PTHR31592:SF1">
    <property type="entry name" value="TRANSMEMBRANE PROTEIN 192"/>
    <property type="match status" value="1"/>
</dbReference>
<dbReference type="InterPro" id="IPR029399">
    <property type="entry name" value="TMEM192"/>
</dbReference>
<dbReference type="OrthoDB" id="564295at2759"/>
<sequence length="191" mass="21872">YVHQYNSLNSQPDVLKSLYSPLQPSSSLEGLRYHESGRLSDEQMALLQYQRENLHYLSEEILRLQECLSKYERSNDGSTPQVDLAHMLAARDQELRTLTAEGNQLQSELRLARSLIAERDSEIQSVRATNNQYVEENERLRAILGEWSARAAKLERALEVERMSNLELQKKVSTLTNQSNTSAEPTEHRGA</sequence>
<comment type="subcellular location">
    <subcellularLocation>
        <location evidence="1">Membrane</location>
        <topology evidence="1">Multi-pass membrane protein</topology>
    </subcellularLocation>
</comment>
<evidence type="ECO:0000256" key="5">
    <source>
        <dbReference type="ARBA" id="ARBA00023136"/>
    </source>
</evidence>
<name>A0A8J4QCG1_9ROSI</name>
<comment type="caution">
    <text evidence="8">The sequence shown here is derived from an EMBL/GenBank/DDBJ whole genome shotgun (WGS) entry which is preliminary data.</text>
</comment>
<comment type="similarity">
    <text evidence="2">Belongs to the TMEM192 family.</text>
</comment>
<keyword evidence="4" id="KW-1133">Transmembrane helix</keyword>
<evidence type="ECO:0000256" key="4">
    <source>
        <dbReference type="ARBA" id="ARBA00022989"/>
    </source>
</evidence>
<feature type="compositionally biased region" description="Polar residues" evidence="7">
    <location>
        <begin position="171"/>
        <end position="184"/>
    </location>
</feature>
<evidence type="ECO:0000313" key="9">
    <source>
        <dbReference type="Proteomes" id="UP000737018"/>
    </source>
</evidence>
<keyword evidence="6" id="KW-0175">Coiled coil</keyword>
<dbReference type="Proteomes" id="UP000737018">
    <property type="component" value="Unassembled WGS sequence"/>
</dbReference>
<keyword evidence="5" id="KW-0472">Membrane</keyword>
<keyword evidence="9" id="KW-1185">Reference proteome</keyword>
<protein>
    <submittedName>
        <fullName evidence="8">Uncharacterized protein</fullName>
    </submittedName>
</protein>
<feature type="non-terminal residue" evidence="8">
    <location>
        <position position="1"/>
    </location>
</feature>
<proteinExistence type="inferred from homology"/>
<dbReference type="PANTHER" id="PTHR31592">
    <property type="entry name" value="TRANSMEMBRANE PROTEIN 192"/>
    <property type="match status" value="1"/>
</dbReference>
<keyword evidence="3" id="KW-0812">Transmembrane</keyword>
<reference evidence="8" key="1">
    <citation type="submission" date="2020-03" db="EMBL/GenBank/DDBJ databases">
        <title>Castanea mollissima Vanexum genome sequencing.</title>
        <authorList>
            <person name="Staton M."/>
        </authorList>
    </citation>
    <scope>NUCLEOTIDE SEQUENCE</scope>
    <source>
        <tissue evidence="8">Leaf</tissue>
    </source>
</reference>
<gene>
    <name evidence="8" type="ORF">CMV_025968</name>
</gene>
<dbReference type="GO" id="GO:0005765">
    <property type="term" value="C:lysosomal membrane"/>
    <property type="evidence" value="ECO:0007669"/>
    <property type="project" value="TreeGrafter"/>
</dbReference>
<dbReference type="EMBL" id="JRKL02007222">
    <property type="protein sequence ID" value="KAF3947976.1"/>
    <property type="molecule type" value="Genomic_DNA"/>
</dbReference>
<organism evidence="8 9">
    <name type="scientific">Castanea mollissima</name>
    <name type="common">Chinese chestnut</name>
    <dbReference type="NCBI Taxonomy" id="60419"/>
    <lineage>
        <taxon>Eukaryota</taxon>
        <taxon>Viridiplantae</taxon>
        <taxon>Streptophyta</taxon>
        <taxon>Embryophyta</taxon>
        <taxon>Tracheophyta</taxon>
        <taxon>Spermatophyta</taxon>
        <taxon>Magnoliopsida</taxon>
        <taxon>eudicotyledons</taxon>
        <taxon>Gunneridae</taxon>
        <taxon>Pentapetalae</taxon>
        <taxon>rosids</taxon>
        <taxon>fabids</taxon>
        <taxon>Fagales</taxon>
        <taxon>Fagaceae</taxon>
        <taxon>Castanea</taxon>
    </lineage>
</organism>
<dbReference type="AlphaFoldDB" id="A0A8J4QCG1"/>
<dbReference type="GO" id="GO:0005770">
    <property type="term" value="C:late endosome"/>
    <property type="evidence" value="ECO:0007669"/>
    <property type="project" value="TreeGrafter"/>
</dbReference>
<evidence type="ECO:0000256" key="7">
    <source>
        <dbReference type="SAM" id="MobiDB-lite"/>
    </source>
</evidence>
<feature type="coiled-coil region" evidence="6">
    <location>
        <begin position="123"/>
        <end position="171"/>
    </location>
</feature>
<accession>A0A8J4QCG1</accession>